<evidence type="ECO:0000256" key="1">
    <source>
        <dbReference type="ARBA" id="ARBA00010641"/>
    </source>
</evidence>
<evidence type="ECO:0000313" key="7">
    <source>
        <dbReference type="EMBL" id="SEQ84111.1"/>
    </source>
</evidence>
<keyword evidence="5" id="KW-0804">Transcription</keyword>
<dbReference type="GO" id="GO:0006352">
    <property type="term" value="P:DNA-templated transcription initiation"/>
    <property type="evidence" value="ECO:0007669"/>
    <property type="project" value="InterPro"/>
</dbReference>
<dbReference type="Pfam" id="PF08281">
    <property type="entry name" value="Sigma70_r4_2"/>
    <property type="match status" value="1"/>
</dbReference>
<evidence type="ECO:0000256" key="5">
    <source>
        <dbReference type="ARBA" id="ARBA00023163"/>
    </source>
</evidence>
<organism evidence="7 8">
    <name type="scientific">Streptomyces radiopugnans</name>
    <dbReference type="NCBI Taxonomy" id="403935"/>
    <lineage>
        <taxon>Bacteria</taxon>
        <taxon>Bacillati</taxon>
        <taxon>Actinomycetota</taxon>
        <taxon>Actinomycetes</taxon>
        <taxon>Kitasatosporales</taxon>
        <taxon>Streptomycetaceae</taxon>
        <taxon>Streptomyces</taxon>
    </lineage>
</organism>
<sequence>MHLAMNWAGLMEEENPAACAWALLKEAVAAELELQGRQAAIGDTAVLTRVTRAVLESYRQHFAAMETALGLYNAVARLPERQFDVVILQHVLGYTTERTAQVMGVSEGTVRSHCFHARRKLAKELQPGLGREPIEHRGNRDDEE</sequence>
<dbReference type="PANTHER" id="PTHR43133:SF8">
    <property type="entry name" value="RNA POLYMERASE SIGMA FACTOR HI_1459-RELATED"/>
    <property type="match status" value="1"/>
</dbReference>
<dbReference type="GO" id="GO:0003677">
    <property type="term" value="F:DNA binding"/>
    <property type="evidence" value="ECO:0007669"/>
    <property type="project" value="UniProtKB-KW"/>
</dbReference>
<dbReference type="Gene3D" id="1.10.10.10">
    <property type="entry name" value="Winged helix-like DNA-binding domain superfamily/Winged helix DNA-binding domain"/>
    <property type="match status" value="1"/>
</dbReference>
<dbReference type="GO" id="GO:0016987">
    <property type="term" value="F:sigma factor activity"/>
    <property type="evidence" value="ECO:0007669"/>
    <property type="project" value="UniProtKB-KW"/>
</dbReference>
<accession>A0A1H9JAR1</accession>
<gene>
    <name evidence="7" type="ORF">SAMN05216481_1177</name>
</gene>
<proteinExistence type="inferred from homology"/>
<keyword evidence="4" id="KW-0238">DNA-binding</keyword>
<protein>
    <submittedName>
        <fullName evidence="7">RNA polymerase sigma-70 factor, ECF subfamily</fullName>
    </submittedName>
</protein>
<evidence type="ECO:0000256" key="4">
    <source>
        <dbReference type="ARBA" id="ARBA00023125"/>
    </source>
</evidence>
<evidence type="ECO:0000256" key="3">
    <source>
        <dbReference type="ARBA" id="ARBA00023082"/>
    </source>
</evidence>
<feature type="domain" description="RNA polymerase sigma factor 70 region 4 type 2" evidence="6">
    <location>
        <begin position="71"/>
        <end position="121"/>
    </location>
</feature>
<reference evidence="7 8" key="1">
    <citation type="submission" date="2016-10" db="EMBL/GenBank/DDBJ databases">
        <authorList>
            <person name="de Groot N.N."/>
        </authorList>
    </citation>
    <scope>NUCLEOTIDE SEQUENCE [LARGE SCALE GENOMIC DNA]</scope>
    <source>
        <strain evidence="7 8">CGMCC 4.3519</strain>
    </source>
</reference>
<dbReference type="InterPro" id="IPR013249">
    <property type="entry name" value="RNA_pol_sigma70_r4_t2"/>
</dbReference>
<name>A0A1H9JAR1_9ACTN</name>
<dbReference type="InterPro" id="IPR013324">
    <property type="entry name" value="RNA_pol_sigma_r3/r4-like"/>
</dbReference>
<keyword evidence="2" id="KW-0805">Transcription regulation</keyword>
<dbReference type="EMBL" id="FOET01000017">
    <property type="protein sequence ID" value="SEQ84111.1"/>
    <property type="molecule type" value="Genomic_DNA"/>
</dbReference>
<evidence type="ECO:0000256" key="2">
    <source>
        <dbReference type="ARBA" id="ARBA00023015"/>
    </source>
</evidence>
<dbReference type="SUPFAM" id="SSF88659">
    <property type="entry name" value="Sigma3 and sigma4 domains of RNA polymerase sigma factors"/>
    <property type="match status" value="1"/>
</dbReference>
<evidence type="ECO:0000259" key="6">
    <source>
        <dbReference type="Pfam" id="PF08281"/>
    </source>
</evidence>
<keyword evidence="3" id="KW-0731">Sigma factor</keyword>
<dbReference type="PANTHER" id="PTHR43133">
    <property type="entry name" value="RNA POLYMERASE ECF-TYPE SIGMA FACTO"/>
    <property type="match status" value="1"/>
</dbReference>
<dbReference type="STRING" id="403935.SAMN05216481_1177"/>
<dbReference type="InterPro" id="IPR036388">
    <property type="entry name" value="WH-like_DNA-bd_sf"/>
</dbReference>
<dbReference type="Proteomes" id="UP000199055">
    <property type="component" value="Unassembled WGS sequence"/>
</dbReference>
<evidence type="ECO:0000313" key="8">
    <source>
        <dbReference type="Proteomes" id="UP000199055"/>
    </source>
</evidence>
<keyword evidence="8" id="KW-1185">Reference proteome</keyword>
<dbReference type="InterPro" id="IPR039425">
    <property type="entry name" value="RNA_pol_sigma-70-like"/>
</dbReference>
<dbReference type="AlphaFoldDB" id="A0A1H9JAR1"/>
<comment type="similarity">
    <text evidence="1">Belongs to the sigma-70 factor family. ECF subfamily.</text>
</comment>
<dbReference type="CDD" id="cd06171">
    <property type="entry name" value="Sigma70_r4"/>
    <property type="match status" value="1"/>
</dbReference>